<dbReference type="PROSITE" id="PS51232">
    <property type="entry name" value="GBD_FH3"/>
    <property type="match status" value="1"/>
</dbReference>
<feature type="domain" description="GBD/FH3" evidence="3">
    <location>
        <begin position="1"/>
        <end position="319"/>
    </location>
</feature>
<dbReference type="EMBL" id="CAJGYM010000033">
    <property type="protein sequence ID" value="CAD6193146.1"/>
    <property type="molecule type" value="Genomic_DNA"/>
</dbReference>
<dbReference type="InterPro" id="IPR015425">
    <property type="entry name" value="FH2_Formin"/>
</dbReference>
<dbReference type="InterPro" id="IPR051425">
    <property type="entry name" value="Formin_Homology"/>
</dbReference>
<dbReference type="SUPFAM" id="SSF48371">
    <property type="entry name" value="ARM repeat"/>
    <property type="match status" value="1"/>
</dbReference>
<dbReference type="PANTHER" id="PTHR45725">
    <property type="entry name" value="FORMIN HOMOLOGY 2 FAMILY MEMBER"/>
    <property type="match status" value="1"/>
</dbReference>
<feature type="coiled-coil region" evidence="1">
    <location>
        <begin position="346"/>
        <end position="373"/>
    </location>
</feature>
<dbReference type="Pfam" id="PF02181">
    <property type="entry name" value="FH2"/>
    <property type="match status" value="1"/>
</dbReference>
<dbReference type="SMART" id="SM01139">
    <property type="entry name" value="Drf_FH3"/>
    <property type="match status" value="1"/>
</dbReference>
<reference evidence="5" key="1">
    <citation type="submission" date="2020-10" db="EMBL/GenBank/DDBJ databases">
        <authorList>
            <person name="Kikuchi T."/>
        </authorList>
    </citation>
    <scope>NUCLEOTIDE SEQUENCE</scope>
    <source>
        <strain evidence="5">NKZ352</strain>
    </source>
</reference>
<feature type="region of interest" description="Disordered" evidence="2">
    <location>
        <begin position="378"/>
        <end position="449"/>
    </location>
</feature>
<protein>
    <submittedName>
        <fullName evidence="5">Uncharacterized protein</fullName>
    </submittedName>
</protein>
<gene>
    <name evidence="5" type="ORF">CAUJ_LOCUS9065</name>
</gene>
<dbReference type="InterPro" id="IPR011989">
    <property type="entry name" value="ARM-like"/>
</dbReference>
<evidence type="ECO:0000256" key="2">
    <source>
        <dbReference type="SAM" id="MobiDB-lite"/>
    </source>
</evidence>
<dbReference type="SMART" id="SM00498">
    <property type="entry name" value="FH2"/>
    <property type="match status" value="1"/>
</dbReference>
<dbReference type="InterPro" id="IPR016024">
    <property type="entry name" value="ARM-type_fold"/>
</dbReference>
<feature type="domain" description="FH2" evidence="4">
    <location>
        <begin position="437"/>
        <end position="851"/>
    </location>
</feature>
<dbReference type="InterPro" id="IPR010473">
    <property type="entry name" value="GTPase-bd"/>
</dbReference>
<proteinExistence type="predicted"/>
<dbReference type="Gene3D" id="1.20.58.2220">
    <property type="entry name" value="Formin, FH2 domain"/>
    <property type="match status" value="1"/>
</dbReference>
<evidence type="ECO:0000259" key="3">
    <source>
        <dbReference type="PROSITE" id="PS51232"/>
    </source>
</evidence>
<evidence type="ECO:0000313" key="5">
    <source>
        <dbReference type="EMBL" id="CAD6193146.1"/>
    </source>
</evidence>
<dbReference type="PROSITE" id="PS51444">
    <property type="entry name" value="FH2"/>
    <property type="match status" value="1"/>
</dbReference>
<feature type="compositionally biased region" description="Low complexity" evidence="2">
    <location>
        <begin position="259"/>
        <end position="268"/>
    </location>
</feature>
<keyword evidence="6" id="KW-1185">Reference proteome</keyword>
<name>A0A8S1H9C3_9PELO</name>
<dbReference type="GO" id="GO:0003779">
    <property type="term" value="F:actin binding"/>
    <property type="evidence" value="ECO:0007669"/>
    <property type="project" value="InterPro"/>
</dbReference>
<dbReference type="InterPro" id="IPR010472">
    <property type="entry name" value="FH3_dom"/>
</dbReference>
<comment type="caution">
    <text evidence="5">The sequence shown here is derived from an EMBL/GenBank/DDBJ whole genome shotgun (WGS) entry which is preliminary data.</text>
</comment>
<accession>A0A8S1H9C3</accession>
<dbReference type="Gene3D" id="1.10.238.150">
    <property type="entry name" value="Formin, FH3 diaphanous domain"/>
    <property type="match status" value="1"/>
</dbReference>
<evidence type="ECO:0000256" key="1">
    <source>
        <dbReference type="SAM" id="Coils"/>
    </source>
</evidence>
<dbReference type="OrthoDB" id="1104827at2759"/>
<dbReference type="Pfam" id="PF06367">
    <property type="entry name" value="Drf_FH3"/>
    <property type="match status" value="1"/>
</dbReference>
<dbReference type="SMART" id="SM01140">
    <property type="entry name" value="Drf_GBD"/>
    <property type="match status" value="1"/>
</dbReference>
<organism evidence="5 6">
    <name type="scientific">Caenorhabditis auriculariae</name>
    <dbReference type="NCBI Taxonomy" id="2777116"/>
    <lineage>
        <taxon>Eukaryota</taxon>
        <taxon>Metazoa</taxon>
        <taxon>Ecdysozoa</taxon>
        <taxon>Nematoda</taxon>
        <taxon>Chromadorea</taxon>
        <taxon>Rhabditida</taxon>
        <taxon>Rhabditina</taxon>
        <taxon>Rhabditomorpha</taxon>
        <taxon>Rhabditoidea</taxon>
        <taxon>Rhabditidae</taxon>
        <taxon>Peloderinae</taxon>
        <taxon>Caenorhabditis</taxon>
    </lineage>
</organism>
<dbReference type="PANTHER" id="PTHR45725:SF1">
    <property type="entry name" value="DISHEVELLED ASSOCIATED ACTIVATOR OF MORPHOGENESIS, ISOFORM D"/>
    <property type="match status" value="1"/>
</dbReference>
<feature type="compositionally biased region" description="Pro residues" evidence="2">
    <location>
        <begin position="400"/>
        <end position="429"/>
    </location>
</feature>
<dbReference type="Proteomes" id="UP000835052">
    <property type="component" value="Unassembled WGS sequence"/>
</dbReference>
<dbReference type="SUPFAM" id="SSF101447">
    <property type="entry name" value="Formin homology 2 domain (FH2 domain)"/>
    <property type="match status" value="1"/>
</dbReference>
<dbReference type="Pfam" id="PF06371">
    <property type="entry name" value="Drf_GBD"/>
    <property type="match status" value="1"/>
</dbReference>
<dbReference type="GO" id="GO:0030838">
    <property type="term" value="P:positive regulation of actin filament polymerization"/>
    <property type="evidence" value="ECO:0007669"/>
    <property type="project" value="TreeGrafter"/>
</dbReference>
<sequence>MNDYSIEKKLFLLHSQNGRHVEDAAHYIQLLRRLAEQFQTSGGAELEPEHLRQLQDLVISLRTQSYSYLEEFLAKSGLELLNSLLEACHEGYKRERTALFLLYALRALLNSPNGRSAVLQDEPVLRSIARAIDIRDVKCKVVSIEILAGLCFIPDEGHSQVLKALTQVSSLLGERTSERETDRVRTAIVGLVNALLRTGPAESSAVYRSHLRCELLLLGMASVAERCRESASGRLDDHLDLFEMMRKEDELTLNGAGGSSSEDSGSSSPVDFETAWPSRISSPCFSIFLWSHATKKHVPLWRLFDLILQHLTLQTTMQGISDVHQPIQNSVDMNEILARLQNHCDYERIEKELEKSKEDVEAERTRAIELENRLADFQDGRASSGSRISLASSSSSSPSDPCPSPPLLPPVCPPAAPPPPPPPPIPGGPPKDVGDPPKKVPTPSGPLKSLNWAKLGVQKTRSTVWDSIEDEKVYKQLDLDDIAMNFAASSSHKDDDTETIAGTISRRHRESQITVIDPRRYQNCTIMLSKLKLSHKEIRSALMSMDEKGKLPKDMIEQMLKFVPSKEEVNLITDATVKNGSPTVLALADRYLYEVSQIPRFEQRLRCLYIIRTFKDRVDGLLPYIQCVTKTSTSLQSNKRFRQYLAMVLAIGNYLNHGKRLGNAYGFELNSLNKLCDVKNSLRSDRNLLHYVVQFIEKKFPDMTKMKRELAGVFEAARFNQGEVAAEIRSLEQALLTVRTELNFIESARKEELPEDVRDDAKKDRFPTVAKQFVNSSTSEFHALEKAFHEMKNKFSECATHYCFNASTTTPEELFSVLAKFLSTFAEYHQQLWAEVEEEEKIKRQTIARTFLAKKSTSRRKEKERDFEQLISALQSGDIFKEELSRLRTSFRPKKTSKAA</sequence>
<dbReference type="InterPro" id="IPR014768">
    <property type="entry name" value="GBD/FH3_dom"/>
</dbReference>
<dbReference type="GO" id="GO:0030036">
    <property type="term" value="P:actin cytoskeleton organization"/>
    <property type="evidence" value="ECO:0007669"/>
    <property type="project" value="InterPro"/>
</dbReference>
<keyword evidence="1" id="KW-0175">Coiled coil</keyword>
<feature type="region of interest" description="Disordered" evidence="2">
    <location>
        <begin position="252"/>
        <end position="272"/>
    </location>
</feature>
<dbReference type="InterPro" id="IPR042201">
    <property type="entry name" value="FH2_Formin_sf"/>
</dbReference>
<evidence type="ECO:0000313" key="6">
    <source>
        <dbReference type="Proteomes" id="UP000835052"/>
    </source>
</evidence>
<dbReference type="AlphaFoldDB" id="A0A8S1H9C3"/>
<dbReference type="GO" id="GO:0031267">
    <property type="term" value="F:small GTPase binding"/>
    <property type="evidence" value="ECO:0007669"/>
    <property type="project" value="InterPro"/>
</dbReference>
<feature type="compositionally biased region" description="Low complexity" evidence="2">
    <location>
        <begin position="388"/>
        <end position="399"/>
    </location>
</feature>
<evidence type="ECO:0000259" key="4">
    <source>
        <dbReference type="PROSITE" id="PS51444"/>
    </source>
</evidence>
<dbReference type="Gene3D" id="1.25.10.10">
    <property type="entry name" value="Leucine-rich Repeat Variant"/>
    <property type="match status" value="1"/>
</dbReference>